<organism evidence="1 2">
    <name type="scientific">Nephila pilipes</name>
    <name type="common">Giant wood spider</name>
    <name type="synonym">Nephila maculata</name>
    <dbReference type="NCBI Taxonomy" id="299642"/>
    <lineage>
        <taxon>Eukaryota</taxon>
        <taxon>Metazoa</taxon>
        <taxon>Ecdysozoa</taxon>
        <taxon>Arthropoda</taxon>
        <taxon>Chelicerata</taxon>
        <taxon>Arachnida</taxon>
        <taxon>Araneae</taxon>
        <taxon>Araneomorphae</taxon>
        <taxon>Entelegynae</taxon>
        <taxon>Araneoidea</taxon>
        <taxon>Nephilidae</taxon>
        <taxon>Nephila</taxon>
    </lineage>
</organism>
<sequence length="143" mass="16570">MDCRLWILANLMDLKLRFQVCFEWSYFPVPEAYDIRRSELLLGAPEWSYLRAFSKGTVPGFSNEGEGGLNRYQEYDSGLWWIGRFSILVIRIRSSWLLMSSISLLTDTLKVCGSGVVSGPDLSVYYYILTFRKMIRKDIGRMA</sequence>
<dbReference type="EMBL" id="BMAW01079109">
    <property type="protein sequence ID" value="GFU14007.1"/>
    <property type="molecule type" value="Genomic_DNA"/>
</dbReference>
<evidence type="ECO:0000313" key="2">
    <source>
        <dbReference type="Proteomes" id="UP000887013"/>
    </source>
</evidence>
<gene>
    <name evidence="1" type="ORF">NPIL_438501</name>
</gene>
<comment type="caution">
    <text evidence="1">The sequence shown here is derived from an EMBL/GenBank/DDBJ whole genome shotgun (WGS) entry which is preliminary data.</text>
</comment>
<dbReference type="Proteomes" id="UP000887013">
    <property type="component" value="Unassembled WGS sequence"/>
</dbReference>
<name>A0A8X6QHM6_NEPPI</name>
<proteinExistence type="predicted"/>
<keyword evidence="2" id="KW-1185">Reference proteome</keyword>
<reference evidence="1" key="1">
    <citation type="submission" date="2020-08" db="EMBL/GenBank/DDBJ databases">
        <title>Multicomponent nature underlies the extraordinary mechanical properties of spider dragline silk.</title>
        <authorList>
            <person name="Kono N."/>
            <person name="Nakamura H."/>
            <person name="Mori M."/>
            <person name="Yoshida Y."/>
            <person name="Ohtoshi R."/>
            <person name="Malay A.D."/>
            <person name="Moran D.A.P."/>
            <person name="Tomita M."/>
            <person name="Numata K."/>
            <person name="Arakawa K."/>
        </authorList>
    </citation>
    <scope>NUCLEOTIDE SEQUENCE</scope>
</reference>
<evidence type="ECO:0000313" key="1">
    <source>
        <dbReference type="EMBL" id="GFU14007.1"/>
    </source>
</evidence>
<accession>A0A8X6QHM6</accession>
<dbReference type="AlphaFoldDB" id="A0A8X6QHM6"/>
<protein>
    <submittedName>
        <fullName evidence="1">Uncharacterized protein</fullName>
    </submittedName>
</protein>